<dbReference type="GO" id="GO:0034719">
    <property type="term" value="C:SMN-Sm protein complex"/>
    <property type="evidence" value="ECO:0007669"/>
    <property type="project" value="InterPro"/>
</dbReference>
<dbReference type="OMA" id="EMCERTT"/>
<dbReference type="HOGENOM" id="CLU_187086_0_0_1"/>
<dbReference type="OrthoDB" id="70763at2759"/>
<dbReference type="GO" id="GO:0000387">
    <property type="term" value="P:spliceosomal snRNP assembly"/>
    <property type="evidence" value="ECO:0007669"/>
    <property type="project" value="TreeGrafter"/>
</dbReference>
<organism evidence="2">
    <name type="scientific">Caenorhabditis brenneri</name>
    <name type="common">Nematode worm</name>
    <dbReference type="NCBI Taxonomy" id="135651"/>
    <lineage>
        <taxon>Eukaryota</taxon>
        <taxon>Metazoa</taxon>
        <taxon>Ecdysozoa</taxon>
        <taxon>Nematoda</taxon>
        <taxon>Chromadorea</taxon>
        <taxon>Rhabditida</taxon>
        <taxon>Rhabditina</taxon>
        <taxon>Rhabditomorpha</taxon>
        <taxon>Rhabditoidea</taxon>
        <taxon>Rhabditidae</taxon>
        <taxon>Peloderinae</taxon>
        <taxon>Caenorhabditis</taxon>
    </lineage>
</organism>
<reference evidence="2" key="1">
    <citation type="submission" date="2011-07" db="EMBL/GenBank/DDBJ databases">
        <authorList>
            <consortium name="Caenorhabditis brenneri Sequencing and Analysis Consortium"/>
            <person name="Wilson R.K."/>
        </authorList>
    </citation>
    <scope>NUCLEOTIDE SEQUENCE [LARGE SCALE GENOMIC DNA]</scope>
    <source>
        <strain evidence="2">PB2801</strain>
    </source>
</reference>
<evidence type="ECO:0008006" key="3">
    <source>
        <dbReference type="Google" id="ProtNLM"/>
    </source>
</evidence>
<evidence type="ECO:0000313" key="2">
    <source>
        <dbReference type="Proteomes" id="UP000008068"/>
    </source>
</evidence>
<dbReference type="Pfam" id="PF11095">
    <property type="entry name" value="Gemin7"/>
    <property type="match status" value="1"/>
</dbReference>
<keyword evidence="2" id="KW-1185">Reference proteome</keyword>
<dbReference type="FunCoup" id="G0MLD7">
    <property type="interactions" value="431"/>
</dbReference>
<proteinExistence type="predicted"/>
<gene>
    <name evidence="1" type="ORF">CAEBREN_23945</name>
</gene>
<dbReference type="eggNOG" id="ENOG502TCWY">
    <property type="taxonomic scope" value="Eukaryota"/>
</dbReference>
<protein>
    <recommendedName>
        <fullName evidence="3">Gem-associated protein 7</fullName>
    </recommendedName>
</protein>
<dbReference type="Proteomes" id="UP000008068">
    <property type="component" value="Unassembled WGS sequence"/>
</dbReference>
<dbReference type="AlphaFoldDB" id="G0MLD7"/>
<dbReference type="PANTHER" id="PTHR14679">
    <property type="entry name" value="GEM-ASSOCIATED PROTEIN 7"/>
    <property type="match status" value="1"/>
</dbReference>
<dbReference type="PANTHER" id="PTHR14679:SF1">
    <property type="entry name" value="GEM-ASSOCIATED PROTEIN 7"/>
    <property type="match status" value="1"/>
</dbReference>
<sequence length="92" mass="10291">MSSGITKEEEQRRRAVLRERYLIFLQKAAHKSAIIGTCENTKLTATIKSFQLSSEHVIVENLATPIGNIPKAVLRSTDIVKIQIDPKQTTTN</sequence>
<evidence type="ECO:0000313" key="1">
    <source>
        <dbReference type="EMBL" id="EGT34791.1"/>
    </source>
</evidence>
<accession>G0MLD7</accession>
<dbReference type="InterPro" id="IPR020338">
    <property type="entry name" value="SMN_gemin7"/>
</dbReference>
<dbReference type="EMBL" id="GL379799">
    <property type="protein sequence ID" value="EGT34791.1"/>
    <property type="molecule type" value="Genomic_DNA"/>
</dbReference>
<dbReference type="InParanoid" id="G0MLD7"/>
<name>G0MLD7_CAEBE</name>
<dbReference type="Gene3D" id="2.30.30.100">
    <property type="match status" value="1"/>
</dbReference>